<feature type="transmembrane region" description="Helical" evidence="1">
    <location>
        <begin position="46"/>
        <end position="71"/>
    </location>
</feature>
<evidence type="ECO:0000313" key="3">
    <source>
        <dbReference type="EMBL" id="BBO73943.1"/>
    </source>
</evidence>
<keyword evidence="4" id="KW-1185">Reference proteome</keyword>
<keyword evidence="1" id="KW-0812">Transmembrane</keyword>
<keyword evidence="1" id="KW-1133">Transmembrane helix</keyword>
<dbReference type="Pfam" id="PF09851">
    <property type="entry name" value="SHOCT"/>
    <property type="match status" value="1"/>
</dbReference>
<dbReference type="AlphaFoldDB" id="A0A5K7Z1G7"/>
<proteinExistence type="predicted"/>
<keyword evidence="1" id="KW-0472">Membrane</keyword>
<evidence type="ECO:0000256" key="1">
    <source>
        <dbReference type="SAM" id="Phobius"/>
    </source>
</evidence>
<protein>
    <recommendedName>
        <fullName evidence="2">SHOCT domain-containing protein</fullName>
    </recommendedName>
</protein>
<gene>
    <name evidence="3" type="ORF">DSCW_13600</name>
</gene>
<feature type="transmembrane region" description="Helical" evidence="1">
    <location>
        <begin position="7"/>
        <end position="26"/>
    </location>
</feature>
<dbReference type="EMBL" id="AP021875">
    <property type="protein sequence ID" value="BBO73943.1"/>
    <property type="molecule type" value="Genomic_DNA"/>
</dbReference>
<evidence type="ECO:0000259" key="2">
    <source>
        <dbReference type="Pfam" id="PF09851"/>
    </source>
</evidence>
<feature type="domain" description="SHOCT" evidence="2">
    <location>
        <begin position="91"/>
        <end position="117"/>
    </location>
</feature>
<evidence type="ECO:0000313" key="4">
    <source>
        <dbReference type="Proteomes" id="UP000427769"/>
    </source>
</evidence>
<sequence length="120" mass="13323">MSRKTSTLLSLGISIALIAGTIWFLFDHQNSFGYGNGRWIMPHHMTIGGTGMGIIMILFWLAVIAAIAMAVSGAVSGRQSSDSPRNQRLPDAMEILKRRYANGEIDKLQYQAMKKELQHD</sequence>
<dbReference type="KEGG" id="dwd:DSCW_13600"/>
<dbReference type="InterPro" id="IPR018649">
    <property type="entry name" value="SHOCT"/>
</dbReference>
<organism evidence="3 4">
    <name type="scientific">Desulfosarcina widdelii</name>
    <dbReference type="NCBI Taxonomy" id="947919"/>
    <lineage>
        <taxon>Bacteria</taxon>
        <taxon>Pseudomonadati</taxon>
        <taxon>Thermodesulfobacteriota</taxon>
        <taxon>Desulfobacteria</taxon>
        <taxon>Desulfobacterales</taxon>
        <taxon>Desulfosarcinaceae</taxon>
        <taxon>Desulfosarcina</taxon>
    </lineage>
</organism>
<dbReference type="RefSeq" id="WP_197740506.1">
    <property type="nucleotide sequence ID" value="NZ_AP021875.1"/>
</dbReference>
<name>A0A5K7Z1G7_9BACT</name>
<dbReference type="Proteomes" id="UP000427769">
    <property type="component" value="Chromosome"/>
</dbReference>
<reference evidence="3 4" key="1">
    <citation type="submission" date="2019-11" db="EMBL/GenBank/DDBJ databases">
        <title>Comparative genomics of hydrocarbon-degrading Desulfosarcina strains.</title>
        <authorList>
            <person name="Watanabe M."/>
            <person name="Kojima H."/>
            <person name="Fukui M."/>
        </authorList>
    </citation>
    <scope>NUCLEOTIDE SEQUENCE [LARGE SCALE GENOMIC DNA]</scope>
    <source>
        <strain evidence="3 4">PP31</strain>
    </source>
</reference>
<accession>A0A5K7Z1G7</accession>